<dbReference type="eggNOG" id="COG2963">
    <property type="taxonomic scope" value="Bacteria"/>
</dbReference>
<dbReference type="InterPro" id="IPR009057">
    <property type="entry name" value="Homeodomain-like_sf"/>
</dbReference>
<dbReference type="GO" id="GO:0003677">
    <property type="term" value="F:DNA binding"/>
    <property type="evidence" value="ECO:0007669"/>
    <property type="project" value="InterPro"/>
</dbReference>
<organism evidence="1 2">
    <name type="scientific">Acetohalobium arabaticum (strain ATCC 49924 / DSM 5501 / Z-7288)</name>
    <dbReference type="NCBI Taxonomy" id="574087"/>
    <lineage>
        <taxon>Bacteria</taxon>
        <taxon>Bacillati</taxon>
        <taxon>Bacillota</taxon>
        <taxon>Clostridia</taxon>
        <taxon>Halanaerobiales</taxon>
        <taxon>Halobacteroidaceae</taxon>
        <taxon>Acetohalobium</taxon>
    </lineage>
</organism>
<accession>D9QPR1</accession>
<dbReference type="GO" id="GO:0006313">
    <property type="term" value="P:DNA transposition"/>
    <property type="evidence" value="ECO:0007669"/>
    <property type="project" value="InterPro"/>
</dbReference>
<dbReference type="Proteomes" id="UP000001661">
    <property type="component" value="Chromosome"/>
</dbReference>
<dbReference type="RefSeq" id="WP_013277948.1">
    <property type="nucleotide sequence ID" value="NC_014378.1"/>
</dbReference>
<dbReference type="HOGENOM" id="CLU_027402_36_2_9"/>
<evidence type="ECO:0000313" key="1">
    <source>
        <dbReference type="EMBL" id="ADL12502.1"/>
    </source>
</evidence>
<dbReference type="AlphaFoldDB" id="D9QPR1"/>
<dbReference type="OrthoDB" id="9775203at2"/>
<sequence length="99" mass="11676">MPKSYDPELKMEIVLRVLKDENISDLVEEYDVSRNSIYAWKKEFLDGGMSKLNGESPTEQEAKLKEKDKQIQEMQKIIGQQKVQMEILKKSPGRIKYRR</sequence>
<gene>
    <name evidence="1" type="ordered locus">Acear_0972</name>
</gene>
<evidence type="ECO:0000313" key="2">
    <source>
        <dbReference type="Proteomes" id="UP000001661"/>
    </source>
</evidence>
<reference evidence="1 2" key="1">
    <citation type="journal article" date="2010" name="Stand. Genomic Sci.">
        <title>Complete genome sequence of Acetohalobium arabaticum type strain (Z-7288).</title>
        <authorList>
            <person name="Sikorski J."/>
            <person name="Lapidus A."/>
            <person name="Chertkov O."/>
            <person name="Lucas S."/>
            <person name="Copeland A."/>
            <person name="Glavina Del Rio T."/>
            <person name="Nolan M."/>
            <person name="Tice H."/>
            <person name="Cheng J.F."/>
            <person name="Han C."/>
            <person name="Brambilla E."/>
            <person name="Pitluck S."/>
            <person name="Liolios K."/>
            <person name="Ivanova N."/>
            <person name="Mavromatis K."/>
            <person name="Mikhailova N."/>
            <person name="Pati A."/>
            <person name="Bruce D."/>
            <person name="Detter C."/>
            <person name="Tapia R."/>
            <person name="Goodwin L."/>
            <person name="Chen A."/>
            <person name="Palaniappan K."/>
            <person name="Land M."/>
            <person name="Hauser L."/>
            <person name="Chang Y.J."/>
            <person name="Jeffries C.D."/>
            <person name="Rohde M."/>
            <person name="Goker M."/>
            <person name="Spring S."/>
            <person name="Woyke T."/>
            <person name="Bristow J."/>
            <person name="Eisen J.A."/>
            <person name="Markowitz V."/>
            <person name="Hugenholtz P."/>
            <person name="Kyrpides N.C."/>
            <person name="Klenk H.P."/>
        </authorList>
    </citation>
    <scope>NUCLEOTIDE SEQUENCE [LARGE SCALE GENOMIC DNA]</scope>
    <source>
        <strain evidence="2">ATCC 49924 / DSM 5501 / Z-7288</strain>
    </source>
</reference>
<proteinExistence type="predicted"/>
<protein>
    <submittedName>
        <fullName evidence="1">Transposase IS3/IS911 family protein</fullName>
    </submittedName>
</protein>
<dbReference type="InterPro" id="IPR002514">
    <property type="entry name" value="Transposase_8"/>
</dbReference>
<dbReference type="KEGG" id="aar:Acear_0972"/>
<dbReference type="SUPFAM" id="SSF46689">
    <property type="entry name" value="Homeodomain-like"/>
    <property type="match status" value="1"/>
</dbReference>
<dbReference type="GO" id="GO:0004803">
    <property type="term" value="F:transposase activity"/>
    <property type="evidence" value="ECO:0007669"/>
    <property type="project" value="InterPro"/>
</dbReference>
<dbReference type="EMBL" id="CP002105">
    <property type="protein sequence ID" value="ADL12502.1"/>
    <property type="molecule type" value="Genomic_DNA"/>
</dbReference>
<dbReference type="STRING" id="574087.Acear_0972"/>
<keyword evidence="2" id="KW-1185">Reference proteome</keyword>
<dbReference type="Pfam" id="PF01527">
    <property type="entry name" value="HTH_Tnp_1"/>
    <property type="match status" value="1"/>
</dbReference>
<name>D9QPR1_ACEAZ</name>